<feature type="region of interest" description="Disordered" evidence="8">
    <location>
        <begin position="261"/>
        <end position="283"/>
    </location>
</feature>
<reference evidence="10" key="1">
    <citation type="journal article" date="2019" name="Int. J. Syst. Evol. Microbiol.">
        <title>The Global Catalogue of Microorganisms (GCM) 10K type strain sequencing project: providing services to taxonomists for standard genome sequencing and annotation.</title>
        <authorList>
            <consortium name="The Broad Institute Genomics Platform"/>
            <consortium name="The Broad Institute Genome Sequencing Center for Infectious Disease"/>
            <person name="Wu L."/>
            <person name="Ma J."/>
        </authorList>
    </citation>
    <scope>NUCLEOTIDE SEQUENCE [LARGE SCALE GENOMIC DNA]</scope>
    <source>
        <strain evidence="10">CGMCC 4.7241</strain>
    </source>
</reference>
<evidence type="ECO:0000256" key="7">
    <source>
        <dbReference type="ARBA" id="ARBA00023048"/>
    </source>
</evidence>
<accession>A0ABV7YBX6</accession>
<dbReference type="Proteomes" id="UP001595699">
    <property type="component" value="Unassembled WGS sequence"/>
</dbReference>
<dbReference type="PANTHER" id="PTHR32305:SF17">
    <property type="entry name" value="TRNA NUCLEASE WAPA"/>
    <property type="match status" value="1"/>
</dbReference>
<evidence type="ECO:0000256" key="1">
    <source>
        <dbReference type="ARBA" id="ARBA00006811"/>
    </source>
</evidence>
<comment type="similarity">
    <text evidence="1">Belongs to the colicin/pyosin nuclease family.</text>
</comment>
<dbReference type="Pfam" id="PF21431">
    <property type="entry name" value="Col-Pyo_DNase"/>
    <property type="match status" value="1"/>
</dbReference>
<evidence type="ECO:0000313" key="10">
    <source>
        <dbReference type="Proteomes" id="UP001595699"/>
    </source>
</evidence>
<dbReference type="PANTHER" id="PTHR32305">
    <property type="match status" value="1"/>
</dbReference>
<keyword evidence="7" id="KW-0078">Bacteriocin</keyword>
<dbReference type="NCBIfam" id="TIGR03696">
    <property type="entry name" value="Rhs_assc_core"/>
    <property type="match status" value="1"/>
</dbReference>
<keyword evidence="6" id="KW-0044">Antibiotic</keyword>
<dbReference type="EMBL" id="JBHRZH010000012">
    <property type="protein sequence ID" value="MFC3762288.1"/>
    <property type="molecule type" value="Genomic_DNA"/>
</dbReference>
<evidence type="ECO:0000256" key="8">
    <source>
        <dbReference type="SAM" id="MobiDB-lite"/>
    </source>
</evidence>
<evidence type="ECO:0000256" key="5">
    <source>
        <dbReference type="ARBA" id="ARBA00022801"/>
    </source>
</evidence>
<keyword evidence="5" id="KW-0378">Hydrolase</keyword>
<comment type="caution">
    <text evidence="9">The sequence shown here is derived from an EMBL/GenBank/DDBJ whole genome shotgun (WGS) entry which is preliminary data.</text>
</comment>
<feature type="compositionally biased region" description="Polar residues" evidence="8">
    <location>
        <begin position="106"/>
        <end position="115"/>
    </location>
</feature>
<sequence>MGRRHGPADRYGAELADHRSTRHPADHGPGRYPHGHSAPREPVRPPPHRPATWPSTRGFVGGETDNHTDLTHLGARDYDPYTGLFVSVDPVLDPADLQSLNAYNYASNNPTTLSDPTGLRPMTEEDGCVDCGSRSTEPGGWSASGGPTPEEQRSNNGGGNAGSRHRGDRHSTGGTRTARLPAAIADFSSITRSLLDWIRNSSTGSDADLLAVAPTSCGLRMLGMCGGGGSLGRIPSEVSSGGFFSVLRDYFGRLLGKTPKRAPEAGAATKPWLRGTHGNAGRVPDSVNTALSGRKFNSWKEFRGEFWRAVSADPALAGQFSASNQRQMSQGLAPFVHPGQRYGGRLRYELHHVTPRSRGGGEFDLDNIVVSTPRYHAEILDPRYHYGGGRR</sequence>
<evidence type="ECO:0000256" key="6">
    <source>
        <dbReference type="ARBA" id="ARBA00023022"/>
    </source>
</evidence>
<proteinExistence type="inferred from homology"/>
<dbReference type="InterPro" id="IPR037146">
    <property type="entry name" value="Colicin/pyocin_DNase_dom_sf"/>
</dbReference>
<organism evidence="9 10">
    <name type="scientific">Tenggerimyces flavus</name>
    <dbReference type="NCBI Taxonomy" id="1708749"/>
    <lineage>
        <taxon>Bacteria</taxon>
        <taxon>Bacillati</taxon>
        <taxon>Actinomycetota</taxon>
        <taxon>Actinomycetes</taxon>
        <taxon>Propionibacteriales</taxon>
        <taxon>Nocardioidaceae</taxon>
        <taxon>Tenggerimyces</taxon>
    </lineage>
</organism>
<keyword evidence="4" id="KW-0255">Endonuclease</keyword>
<dbReference type="SUPFAM" id="SSF54060">
    <property type="entry name" value="His-Me finger endonucleases"/>
    <property type="match status" value="1"/>
</dbReference>
<dbReference type="InterPro" id="IPR050708">
    <property type="entry name" value="T6SS_VgrG/RHS"/>
</dbReference>
<feature type="region of interest" description="Disordered" evidence="8">
    <location>
        <begin position="1"/>
        <end position="72"/>
    </location>
</feature>
<evidence type="ECO:0000256" key="2">
    <source>
        <dbReference type="ARBA" id="ARBA00022529"/>
    </source>
</evidence>
<dbReference type="InterPro" id="IPR044925">
    <property type="entry name" value="His-Me_finger_sf"/>
</dbReference>
<dbReference type="CDD" id="cd00085">
    <property type="entry name" value="HNHc"/>
    <property type="match status" value="1"/>
</dbReference>
<dbReference type="Gene3D" id="3.90.540.10">
    <property type="entry name" value="Colicin/pyocin, DNase domain"/>
    <property type="match status" value="1"/>
</dbReference>
<keyword evidence="2" id="KW-0929">Antimicrobial</keyword>
<dbReference type="InterPro" id="IPR022385">
    <property type="entry name" value="Rhs_assc_core"/>
</dbReference>
<protein>
    <submittedName>
        <fullName evidence="9">RHS repeat-associated core domain-containing protein</fullName>
    </submittedName>
</protein>
<dbReference type="InterPro" id="IPR003615">
    <property type="entry name" value="HNH_nuc"/>
</dbReference>
<evidence type="ECO:0000256" key="3">
    <source>
        <dbReference type="ARBA" id="ARBA00022722"/>
    </source>
</evidence>
<keyword evidence="10" id="KW-1185">Reference proteome</keyword>
<dbReference type="RefSeq" id="WP_205120816.1">
    <property type="nucleotide sequence ID" value="NZ_JAFBCM010000001.1"/>
</dbReference>
<evidence type="ECO:0000256" key="4">
    <source>
        <dbReference type="ARBA" id="ARBA00022759"/>
    </source>
</evidence>
<dbReference type="Gene3D" id="2.180.10.10">
    <property type="entry name" value="RHS repeat-associated core"/>
    <property type="match status" value="1"/>
</dbReference>
<feature type="compositionally biased region" description="Basic and acidic residues" evidence="8">
    <location>
        <begin position="1"/>
        <end position="29"/>
    </location>
</feature>
<feature type="region of interest" description="Disordered" evidence="8">
    <location>
        <begin position="106"/>
        <end position="178"/>
    </location>
</feature>
<keyword evidence="3" id="KW-0540">Nuclease</keyword>
<gene>
    <name evidence="9" type="ORF">ACFOUW_15710</name>
</gene>
<evidence type="ECO:0000313" key="9">
    <source>
        <dbReference type="EMBL" id="MFC3762288.1"/>
    </source>
</evidence>
<name>A0ABV7YBX6_9ACTN</name>